<feature type="signal peptide" evidence="1">
    <location>
        <begin position="1"/>
        <end position="24"/>
    </location>
</feature>
<sequence>MRRRRGWVMELATAWASSLEACKACLKPCCPRPVIPAPLVRCETRSTHTLSPPSCVGTPPPTTSERGLTGRRARHTLEQALARPAASVRSSRVELGRARGGAARVERRVWVSRSRYDKRATRRDGENSSRIWVIRVASLAGMKPFVPANLSLCPPVAW</sequence>
<dbReference type="Proteomes" id="UP000239560">
    <property type="component" value="Unassembled WGS sequence"/>
</dbReference>
<reference evidence="2 3" key="1">
    <citation type="journal article" date="2018" name="Elife">
        <title>Functional genomics of lipid metabolism in the oleaginous yeast Rhodosporidium toruloides.</title>
        <authorList>
            <person name="Coradetti S.T."/>
            <person name="Pinel D."/>
            <person name="Geiselman G."/>
            <person name="Ito M."/>
            <person name="Mondo S."/>
            <person name="Reilly M.C."/>
            <person name="Cheng Y.F."/>
            <person name="Bauer S."/>
            <person name="Grigoriev I."/>
            <person name="Gladden J.M."/>
            <person name="Simmons B.A."/>
            <person name="Brem R."/>
            <person name="Arkin A.P."/>
            <person name="Skerker J.M."/>
        </authorList>
    </citation>
    <scope>NUCLEOTIDE SEQUENCE [LARGE SCALE GENOMIC DNA]</scope>
    <source>
        <strain evidence="2 3">NBRC 0880</strain>
    </source>
</reference>
<dbReference type="EMBL" id="LCTV02000006">
    <property type="protein sequence ID" value="PRQ74216.1"/>
    <property type="molecule type" value="Genomic_DNA"/>
</dbReference>
<feature type="chain" id="PRO_5015767941" evidence="1">
    <location>
        <begin position="25"/>
        <end position="158"/>
    </location>
</feature>
<gene>
    <name evidence="2" type="ORF">AAT19DRAFT_14569</name>
</gene>
<proteinExistence type="predicted"/>
<evidence type="ECO:0000313" key="2">
    <source>
        <dbReference type="EMBL" id="PRQ74216.1"/>
    </source>
</evidence>
<accession>A0A2T0A8I4</accession>
<evidence type="ECO:0000313" key="3">
    <source>
        <dbReference type="Proteomes" id="UP000239560"/>
    </source>
</evidence>
<evidence type="ECO:0000256" key="1">
    <source>
        <dbReference type="SAM" id="SignalP"/>
    </source>
</evidence>
<keyword evidence="1" id="KW-0732">Signal</keyword>
<comment type="caution">
    <text evidence="2">The sequence shown here is derived from an EMBL/GenBank/DDBJ whole genome shotgun (WGS) entry which is preliminary data.</text>
</comment>
<name>A0A2T0A8I4_RHOTO</name>
<organism evidence="2 3">
    <name type="scientific">Rhodotorula toruloides</name>
    <name type="common">Yeast</name>
    <name type="synonym">Rhodosporidium toruloides</name>
    <dbReference type="NCBI Taxonomy" id="5286"/>
    <lineage>
        <taxon>Eukaryota</taxon>
        <taxon>Fungi</taxon>
        <taxon>Dikarya</taxon>
        <taxon>Basidiomycota</taxon>
        <taxon>Pucciniomycotina</taxon>
        <taxon>Microbotryomycetes</taxon>
        <taxon>Sporidiobolales</taxon>
        <taxon>Sporidiobolaceae</taxon>
        <taxon>Rhodotorula</taxon>
    </lineage>
</organism>
<dbReference type="AlphaFoldDB" id="A0A2T0A8I4"/>
<protein>
    <submittedName>
        <fullName evidence="2">Uncharacterized protein</fullName>
    </submittedName>
</protein>